<dbReference type="EMBL" id="JAVFKM010000036">
    <property type="protein sequence ID" value="MEF3119030.1"/>
    <property type="molecule type" value="Genomic_DNA"/>
</dbReference>
<reference evidence="1 2" key="1">
    <citation type="submission" date="2023-08" db="EMBL/GenBank/DDBJ databases">
        <authorList>
            <person name="Sharma P."/>
            <person name="Verma V."/>
            <person name="Mohan M.K."/>
            <person name="Dubey A.K."/>
        </authorList>
    </citation>
    <scope>NUCLEOTIDE SEQUENCE [LARGE SCALE GENOMIC DNA]</scope>
    <source>
        <strain evidence="1 2">ADP4</strain>
    </source>
</reference>
<evidence type="ECO:0000313" key="1">
    <source>
        <dbReference type="EMBL" id="MEF3119030.1"/>
    </source>
</evidence>
<name>A0ABU7X7S8_9ACTN</name>
<evidence type="ECO:0000313" key="2">
    <source>
        <dbReference type="Proteomes" id="UP001348265"/>
    </source>
</evidence>
<dbReference type="RefSeq" id="WP_331789904.1">
    <property type="nucleotide sequence ID" value="NZ_JAVFKM010000036.1"/>
</dbReference>
<gene>
    <name evidence="1" type="ORF">RB636_38390</name>
</gene>
<proteinExistence type="predicted"/>
<dbReference type="Proteomes" id="UP001348265">
    <property type="component" value="Unassembled WGS sequence"/>
</dbReference>
<comment type="caution">
    <text evidence="1">The sequence shown here is derived from an EMBL/GenBank/DDBJ whole genome shotgun (WGS) entry which is preliminary data.</text>
</comment>
<protein>
    <submittedName>
        <fullName evidence="1">Uncharacterized protein</fullName>
    </submittedName>
</protein>
<organism evidence="1 2">
    <name type="scientific">Streptomyces chrestomyceticus</name>
    <dbReference type="NCBI Taxonomy" id="68185"/>
    <lineage>
        <taxon>Bacteria</taxon>
        <taxon>Bacillati</taxon>
        <taxon>Actinomycetota</taxon>
        <taxon>Actinomycetes</taxon>
        <taxon>Kitasatosporales</taxon>
        <taxon>Streptomycetaceae</taxon>
        <taxon>Streptomyces</taxon>
    </lineage>
</organism>
<keyword evidence="2" id="KW-1185">Reference proteome</keyword>
<accession>A0ABU7X7S8</accession>
<sequence length="52" mass="5984">MPDHARETKNLLSALASVSTRTDQELQRKEQFHAYVAKLDRMMVELQRPADG</sequence>